<evidence type="ECO:0000256" key="1">
    <source>
        <dbReference type="SAM" id="SignalP"/>
    </source>
</evidence>
<comment type="caution">
    <text evidence="2">The sequence shown here is derived from an EMBL/GenBank/DDBJ whole genome shotgun (WGS) entry which is preliminary data.</text>
</comment>
<name>A0A812MB49_9DINO</name>
<dbReference type="EMBL" id="CAJNDS010001413">
    <property type="protein sequence ID" value="CAE7258499.1"/>
    <property type="molecule type" value="Genomic_DNA"/>
</dbReference>
<evidence type="ECO:0000313" key="2">
    <source>
        <dbReference type="EMBL" id="CAE7258499.1"/>
    </source>
</evidence>
<accession>A0A812MB49</accession>
<reference evidence="2" key="1">
    <citation type="submission" date="2021-02" db="EMBL/GenBank/DDBJ databases">
        <authorList>
            <person name="Dougan E. K."/>
            <person name="Rhodes N."/>
            <person name="Thang M."/>
            <person name="Chan C."/>
        </authorList>
    </citation>
    <scope>NUCLEOTIDE SEQUENCE</scope>
</reference>
<feature type="chain" id="PRO_5032569931" description="SMP-30/Gluconolactonase/LRE-like region domain-containing protein" evidence="1">
    <location>
        <begin position="27"/>
        <end position="352"/>
    </location>
</feature>
<protein>
    <recommendedName>
        <fullName evidence="4">SMP-30/Gluconolactonase/LRE-like region domain-containing protein</fullName>
    </recommendedName>
</protein>
<keyword evidence="1" id="KW-0732">Signal</keyword>
<keyword evidence="3" id="KW-1185">Reference proteome</keyword>
<organism evidence="2 3">
    <name type="scientific">Symbiodinium natans</name>
    <dbReference type="NCBI Taxonomy" id="878477"/>
    <lineage>
        <taxon>Eukaryota</taxon>
        <taxon>Sar</taxon>
        <taxon>Alveolata</taxon>
        <taxon>Dinophyceae</taxon>
        <taxon>Suessiales</taxon>
        <taxon>Symbiodiniaceae</taxon>
        <taxon>Symbiodinium</taxon>
    </lineage>
</organism>
<dbReference type="Proteomes" id="UP000604046">
    <property type="component" value="Unassembled WGS sequence"/>
</dbReference>
<feature type="signal peptide" evidence="1">
    <location>
        <begin position="1"/>
        <end position="26"/>
    </location>
</feature>
<proteinExistence type="predicted"/>
<dbReference type="SUPFAM" id="SSF101898">
    <property type="entry name" value="NHL repeat"/>
    <property type="match status" value="1"/>
</dbReference>
<evidence type="ECO:0008006" key="4">
    <source>
        <dbReference type="Google" id="ProtNLM"/>
    </source>
</evidence>
<dbReference type="OrthoDB" id="416337at2759"/>
<evidence type="ECO:0000313" key="3">
    <source>
        <dbReference type="Proteomes" id="UP000604046"/>
    </source>
</evidence>
<dbReference type="Gene3D" id="2.120.10.30">
    <property type="entry name" value="TolB, C-terminal domain"/>
    <property type="match status" value="1"/>
</dbReference>
<dbReference type="AlphaFoldDB" id="A0A812MB49"/>
<dbReference type="PROSITE" id="PS50890">
    <property type="entry name" value="PUA"/>
    <property type="match status" value="1"/>
</dbReference>
<dbReference type="InterPro" id="IPR011042">
    <property type="entry name" value="6-blade_b-propeller_TolB-like"/>
</dbReference>
<sequence length="352" mass="37719">MALGPLVASISGLAAVALLISREIGGYDRPDRFVIVTSPTTRNVLWAPLPSLHDLTLPVKDRWIPDAQILIDGKASKCWGWTCSEHSDRGLEEPTGLALYQKGGGSAWLYISDPKVGFLYRYEVSATWRGLQADSQQLVASDLKDSAHWLAVDSYGNLFYTDSKAGVVSMISSEDMSKGIPKGRALLSSEKLEYIAGPAGLAVDAVDVYWANLKGDQKKGTLLKASPGKPKSAKILSGTSDMYQAMVKDVCLAGSNVFFTGDGESLFAVKADGSGNVTEVARLQQPRGCAYDKENTLFVADSGSNAVVSLPANMVNPRAVRNVTKVASMRGPHQIGVFFGPSSSKFLQHLSQ</sequence>
<gene>
    <name evidence="2" type="ORF">SNAT2548_LOCUS13450</name>
</gene>